<evidence type="ECO:0000313" key="2">
    <source>
        <dbReference type="Proteomes" id="UP000828941"/>
    </source>
</evidence>
<dbReference type="Proteomes" id="UP000828941">
    <property type="component" value="Chromosome 12"/>
</dbReference>
<protein>
    <submittedName>
        <fullName evidence="1">Uncharacterized protein</fullName>
    </submittedName>
</protein>
<reference evidence="1 2" key="1">
    <citation type="journal article" date="2022" name="DNA Res.">
        <title>Chromosomal-level genome assembly of the orchid tree Bauhinia variegata (Leguminosae; Cercidoideae) supports the allotetraploid origin hypothesis of Bauhinia.</title>
        <authorList>
            <person name="Zhong Y."/>
            <person name="Chen Y."/>
            <person name="Zheng D."/>
            <person name="Pang J."/>
            <person name="Liu Y."/>
            <person name="Luo S."/>
            <person name="Meng S."/>
            <person name="Qian L."/>
            <person name="Wei D."/>
            <person name="Dai S."/>
            <person name="Zhou R."/>
        </authorList>
    </citation>
    <scope>NUCLEOTIDE SEQUENCE [LARGE SCALE GENOMIC DNA]</scope>
    <source>
        <strain evidence="1">BV-YZ2020</strain>
    </source>
</reference>
<sequence>MAMNPLNQMVQGMFSDNNNVLLAAIISLLLVILFVLLLHVYAKWFLAQAQAQAQARRRRGRRRTVTVSDVLGPARFHHFHNLTIEDSPFSISPAKGLDSSIIAAIPLFVFEETEEGEKQIRDEQELLECVICLSCFEDGEIGRSLPKCGHCFHVECIDMWLGSHCNCPTCRAPINGGIVESDSQLGSVNGDSSSSSVVEIVIDSPSSEVSENENGNESNGSVNVSAASVSVSEISSSLLEMGCTLKRVLSKVFPSSNAILLDS</sequence>
<accession>A0ACB9L7C8</accession>
<comment type="caution">
    <text evidence="1">The sequence shown here is derived from an EMBL/GenBank/DDBJ whole genome shotgun (WGS) entry which is preliminary data.</text>
</comment>
<gene>
    <name evidence="1" type="ORF">L6164_028681</name>
</gene>
<organism evidence="1 2">
    <name type="scientific">Bauhinia variegata</name>
    <name type="common">Purple orchid tree</name>
    <name type="synonym">Phanera variegata</name>
    <dbReference type="NCBI Taxonomy" id="167791"/>
    <lineage>
        <taxon>Eukaryota</taxon>
        <taxon>Viridiplantae</taxon>
        <taxon>Streptophyta</taxon>
        <taxon>Embryophyta</taxon>
        <taxon>Tracheophyta</taxon>
        <taxon>Spermatophyta</taxon>
        <taxon>Magnoliopsida</taxon>
        <taxon>eudicotyledons</taxon>
        <taxon>Gunneridae</taxon>
        <taxon>Pentapetalae</taxon>
        <taxon>rosids</taxon>
        <taxon>fabids</taxon>
        <taxon>Fabales</taxon>
        <taxon>Fabaceae</taxon>
        <taxon>Cercidoideae</taxon>
        <taxon>Cercideae</taxon>
        <taxon>Bauhiniinae</taxon>
        <taxon>Bauhinia</taxon>
    </lineage>
</organism>
<keyword evidence="2" id="KW-1185">Reference proteome</keyword>
<dbReference type="EMBL" id="CM039437">
    <property type="protein sequence ID" value="KAI4305309.1"/>
    <property type="molecule type" value="Genomic_DNA"/>
</dbReference>
<proteinExistence type="predicted"/>
<evidence type="ECO:0000313" key="1">
    <source>
        <dbReference type="EMBL" id="KAI4305309.1"/>
    </source>
</evidence>
<name>A0ACB9L7C8_BAUVA</name>